<dbReference type="EMBL" id="CACRZD030000005">
    <property type="protein sequence ID" value="CAA6659308.1"/>
    <property type="molecule type" value="Genomic_DNA"/>
</dbReference>
<protein>
    <submittedName>
        <fullName evidence="2">Uncharacterized protein</fullName>
    </submittedName>
</protein>
<reference evidence="2 3" key="1">
    <citation type="submission" date="2019-12" db="EMBL/GenBank/DDBJ databases">
        <authorList>
            <person name="Scholz U."/>
            <person name="Mascher M."/>
            <person name="Fiebig A."/>
        </authorList>
    </citation>
    <scope>NUCLEOTIDE SEQUENCE</scope>
</reference>
<evidence type="ECO:0000313" key="2">
    <source>
        <dbReference type="EMBL" id="CAA2619562.1"/>
    </source>
</evidence>
<name>A0A7I8INB9_SPIIN</name>
<dbReference type="AlphaFoldDB" id="A0A7I8INB9"/>
<dbReference type="Proteomes" id="UP001189122">
    <property type="component" value="Unassembled WGS sequence"/>
</dbReference>
<feature type="region of interest" description="Disordered" evidence="1">
    <location>
        <begin position="1"/>
        <end position="32"/>
    </location>
</feature>
<proteinExistence type="predicted"/>
<feature type="compositionally biased region" description="Basic and acidic residues" evidence="1">
    <location>
        <begin position="23"/>
        <end position="32"/>
    </location>
</feature>
<evidence type="ECO:0000313" key="3">
    <source>
        <dbReference type="Proteomes" id="UP001189122"/>
    </source>
</evidence>
<accession>A0A7I8INB9</accession>
<keyword evidence="3" id="KW-1185">Reference proteome</keyword>
<evidence type="ECO:0000256" key="1">
    <source>
        <dbReference type="SAM" id="MobiDB-lite"/>
    </source>
</evidence>
<gene>
    <name evidence="2" type="ORF">SI7747_05005731</name>
</gene>
<organism evidence="2">
    <name type="scientific">Spirodela intermedia</name>
    <name type="common">Intermediate duckweed</name>
    <dbReference type="NCBI Taxonomy" id="51605"/>
    <lineage>
        <taxon>Eukaryota</taxon>
        <taxon>Viridiplantae</taxon>
        <taxon>Streptophyta</taxon>
        <taxon>Embryophyta</taxon>
        <taxon>Tracheophyta</taxon>
        <taxon>Spermatophyta</taxon>
        <taxon>Magnoliopsida</taxon>
        <taxon>Liliopsida</taxon>
        <taxon>Araceae</taxon>
        <taxon>Lemnoideae</taxon>
        <taxon>Spirodela</taxon>
    </lineage>
</organism>
<sequence length="134" mass="15688">MRGEAGTLQNAREQAYAAGSEEGPSREVTLRTMKERWSPPSPPVFFFTNELTKKKKKKNWFSLWVFRLLRRDLADHLIPLEGLRVEEAIRALRHELGVLRWRARLARRRLQVVLLDEGLRFSEDLPGLLRVLVE</sequence>
<dbReference type="EMBL" id="LR743592">
    <property type="protein sequence ID" value="CAA2619562.1"/>
    <property type="molecule type" value="Genomic_DNA"/>
</dbReference>